<reference evidence="1" key="1">
    <citation type="submission" date="2022-10" db="EMBL/GenBank/DDBJ databases">
        <title>Culturing micro-colonial fungi from biological soil crusts in the Mojave desert and describing Neophaeococcomyces mojavensis, and introducing the new genera and species Taxawa tesnikishii.</title>
        <authorList>
            <person name="Kurbessoian T."/>
            <person name="Stajich J.E."/>
        </authorList>
    </citation>
    <scope>NUCLEOTIDE SEQUENCE</scope>
    <source>
        <strain evidence="1">JES_112</strain>
    </source>
</reference>
<keyword evidence="2" id="KW-1185">Reference proteome</keyword>
<sequence>MRLTVLAQLLAIVVLVPRATESAFAGQWLLVADYHHTPSSLGAKDSFTELPSSLAHASSQKVFEQSQYPTRHSVSVSQQSRKRPRSDGDGDGSKRPHKFRRTSSQPQHHHSYSPICDAHELNKSPHPRKRQRDSADPEAESETLRRRKRPKTRSQASSSPVHDWILKLPREFEDSLEQFEGVLGLDAMSRAPSSKRARSNSSASEHSLPSDGETNTTMSRELKNSMYKNPRYSLVMESKGSFMREAEHKLSPDERVLFETLKNTPLPHDPKLEPEHFCQLRELLQERSELRVCIELHPHLVPPAEILALRYPDKIKDLVEGHNDRWLDNFVFYKKLPQPDRTVAFSRAAFTQTERRKLQLIPETASPFVACHGMLFPFFTAEVKCGKEALDVADRANTNSMTIALRAVVELYRQAGEVTKIHRKALGFSISHDDGWVRIYGHYPEVDGDMTTYHRTAIRAFSYADNNAQERETAYRFVWNLFTIFAPTHLKRLKEAIGRLRDPLSPAANTRTPSQTPSTSGDNTTPLTPVTLNSGSVFIKPGPPQRHNSATLSQQVEQQRREITAQFEQLQKTSKQQQQEAKEREDKLLAQLEQLQETSRQLQKEAKEREDKLQKEAKEREDKLQKEAKEREDKLQKEAKEREDKLMVQLQQQQKEATEQHTELIKILTQKTVPAQDTKKT</sequence>
<evidence type="ECO:0000313" key="2">
    <source>
        <dbReference type="Proteomes" id="UP001172386"/>
    </source>
</evidence>
<evidence type="ECO:0000313" key="1">
    <source>
        <dbReference type="EMBL" id="KAJ9653599.1"/>
    </source>
</evidence>
<dbReference type="Proteomes" id="UP001172386">
    <property type="component" value="Unassembled WGS sequence"/>
</dbReference>
<protein>
    <submittedName>
        <fullName evidence="1">Uncharacterized protein</fullName>
    </submittedName>
</protein>
<organism evidence="1 2">
    <name type="scientific">Neophaeococcomyces mojaviensis</name>
    <dbReference type="NCBI Taxonomy" id="3383035"/>
    <lineage>
        <taxon>Eukaryota</taxon>
        <taxon>Fungi</taxon>
        <taxon>Dikarya</taxon>
        <taxon>Ascomycota</taxon>
        <taxon>Pezizomycotina</taxon>
        <taxon>Eurotiomycetes</taxon>
        <taxon>Chaetothyriomycetidae</taxon>
        <taxon>Chaetothyriales</taxon>
        <taxon>Chaetothyriales incertae sedis</taxon>
        <taxon>Neophaeococcomyces</taxon>
    </lineage>
</organism>
<comment type="caution">
    <text evidence="1">The sequence shown here is derived from an EMBL/GenBank/DDBJ whole genome shotgun (WGS) entry which is preliminary data.</text>
</comment>
<accession>A0ACC3A0N3</accession>
<name>A0ACC3A0N3_9EURO</name>
<dbReference type="EMBL" id="JAPDRQ010000148">
    <property type="protein sequence ID" value="KAJ9653599.1"/>
    <property type="molecule type" value="Genomic_DNA"/>
</dbReference>
<proteinExistence type="predicted"/>
<gene>
    <name evidence="1" type="ORF">H2198_007223</name>
</gene>